<organism evidence="2 3">
    <name type="scientific">Rhodococcus ruber</name>
    <dbReference type="NCBI Taxonomy" id="1830"/>
    <lineage>
        <taxon>Bacteria</taxon>
        <taxon>Bacillati</taxon>
        <taxon>Actinomycetota</taxon>
        <taxon>Actinomycetes</taxon>
        <taxon>Mycobacteriales</taxon>
        <taxon>Nocardiaceae</taxon>
        <taxon>Rhodococcus</taxon>
    </lineage>
</organism>
<reference evidence="2 3" key="1">
    <citation type="journal article" date="2014" name="Genome Announc.">
        <title>Draft Genome Sequence of Propane- and Butane-Oxidizing Actinobacterium Rhodococcus ruber IEGM 231.</title>
        <authorList>
            <person name="Ivshina I.B."/>
            <person name="Kuyukina M.S."/>
            <person name="Krivoruchko A.V."/>
            <person name="Barbe V."/>
            <person name="Fischer C."/>
        </authorList>
    </citation>
    <scope>NUCLEOTIDE SEQUENCE [LARGE SCALE GENOMIC DNA]</scope>
</reference>
<dbReference type="GO" id="GO:0008745">
    <property type="term" value="F:N-acetylmuramoyl-L-alanine amidase activity"/>
    <property type="evidence" value="ECO:0007669"/>
    <property type="project" value="InterPro"/>
</dbReference>
<dbReference type="Pfam" id="PF01510">
    <property type="entry name" value="Amidase_2"/>
    <property type="match status" value="1"/>
</dbReference>
<gene>
    <name evidence="2" type="ORF">RHRU231_930181</name>
</gene>
<sequence length="208" mass="22453">MSIADPHNAAPIWSPNRYPGAATDCRYLVIHTQQGNGTARSLAGYCAQASSQVSYHDAADERELIQMVPYVDAPWAAANANTVAEHLCFGGSFAEWTAAQWLDPDKDADGRNQDLMLWRGALWVAWRAEINELPIRRVTDGTPPRSRGVCGHGDLGMWGGGHTDPGPEFPWPIFLDRAVHLAGGGAVGAAITGEDWDTVLAEFVGRGM</sequence>
<accession>A0A098BVS8</accession>
<dbReference type="GO" id="GO:0009253">
    <property type="term" value="P:peptidoglycan catabolic process"/>
    <property type="evidence" value="ECO:0007669"/>
    <property type="project" value="InterPro"/>
</dbReference>
<dbReference type="InterPro" id="IPR036505">
    <property type="entry name" value="Amidase/PGRP_sf"/>
</dbReference>
<dbReference type="SUPFAM" id="SSF55846">
    <property type="entry name" value="N-acetylmuramoyl-L-alanine amidase-like"/>
    <property type="match status" value="1"/>
</dbReference>
<evidence type="ECO:0000313" key="3">
    <source>
        <dbReference type="Proteomes" id="UP000042997"/>
    </source>
</evidence>
<protein>
    <submittedName>
        <fullName evidence="2">Gp48</fullName>
    </submittedName>
</protein>
<name>A0A098BVS8_9NOCA</name>
<dbReference type="EMBL" id="CCSD01000109">
    <property type="protein sequence ID" value="CDZ92302.1"/>
    <property type="molecule type" value="Genomic_DNA"/>
</dbReference>
<dbReference type="OrthoDB" id="4561060at2"/>
<dbReference type="RefSeq" id="WP_052455364.1">
    <property type="nucleotide sequence ID" value="NZ_JAJNCM010000010.1"/>
</dbReference>
<evidence type="ECO:0000259" key="1">
    <source>
        <dbReference type="Pfam" id="PF01510"/>
    </source>
</evidence>
<feature type="domain" description="N-acetylmuramoyl-L-alanine amidase" evidence="1">
    <location>
        <begin position="24"/>
        <end position="167"/>
    </location>
</feature>
<dbReference type="Proteomes" id="UP000042997">
    <property type="component" value="Unassembled WGS sequence"/>
</dbReference>
<dbReference type="Gene3D" id="3.40.80.10">
    <property type="entry name" value="Peptidoglycan recognition protein-like"/>
    <property type="match status" value="1"/>
</dbReference>
<dbReference type="InterPro" id="IPR002502">
    <property type="entry name" value="Amidase_domain"/>
</dbReference>
<evidence type="ECO:0000313" key="2">
    <source>
        <dbReference type="EMBL" id="CDZ92302.1"/>
    </source>
</evidence>
<proteinExistence type="predicted"/>
<dbReference type="AlphaFoldDB" id="A0A098BVS8"/>